<keyword evidence="2" id="KW-1133">Transmembrane helix</keyword>
<comment type="caution">
    <text evidence="4">The sequence shown here is derived from an EMBL/GenBank/DDBJ whole genome shotgun (WGS) entry which is preliminary data.</text>
</comment>
<evidence type="ECO:0000256" key="2">
    <source>
        <dbReference type="SAM" id="Phobius"/>
    </source>
</evidence>
<feature type="compositionally biased region" description="Low complexity" evidence="1">
    <location>
        <begin position="391"/>
        <end position="416"/>
    </location>
</feature>
<evidence type="ECO:0000259" key="3">
    <source>
        <dbReference type="SMART" id="SM00460"/>
    </source>
</evidence>
<dbReference type="PANTHER" id="PTHR42736">
    <property type="entry name" value="PROTEIN-GLUTAMINE GAMMA-GLUTAMYLTRANSFERASE"/>
    <property type="match status" value="1"/>
</dbReference>
<name>A0ABQ6K132_9MICO</name>
<dbReference type="Pfam" id="PF01841">
    <property type="entry name" value="Transglut_core"/>
    <property type="match status" value="1"/>
</dbReference>
<sequence>MPVAIRSGVAEPVWFVLTAIVFLVLLRRGQRRATPAAVLVTGAIVVAGSLLLPFVLPPVADDPGTGGPGIDGAVNPLINLGDDLRQGGDVPALTYTTSSTQGVYLRLATLDKFDGRQWEPADIDPARTHDVAKFPAPTGLTSAVKRRTLKASVQVDDISGRWLPVPYPASRITGVDDDWKWVAGGLTVRSRSTSASGQHYTASFLDLKPDLAQLRAATPSPVGMPLDVSVPTGMPAIIAQTALRVTANATTEYDKAVALQDYFQSDGGFTYSETAPVDQHYDGSGADIIAQFLQKKAGYCVHFSSAMAIMARTLGIPARVVVGFQPGTPASVNDKRVFQVSSHDLHAWPELYFAGIGWLRFEPTPGRGVLPTYSDPQAVDDAINQGGGTASPGATASAGPSSSASDPGGASAAPSASAGAATATDRADATPWIVLIVLLVAIALLFTPAAIRAAQRARRMRAVARGRDPAGNAWAELRDTARDNGWAAPDTQTPREFAERLTVTLASSAARIDGLRRGVETTAYARAPGPIRVEDLRSVVKAIGASTSGRDRVRAVLLPPSLVARVRGDEE</sequence>
<dbReference type="Proteomes" id="UP001157034">
    <property type="component" value="Unassembled WGS sequence"/>
</dbReference>
<dbReference type="SMART" id="SM00460">
    <property type="entry name" value="TGc"/>
    <property type="match status" value="1"/>
</dbReference>
<keyword evidence="2" id="KW-0812">Transmembrane</keyword>
<dbReference type="EMBL" id="BSVB01000001">
    <property type="protein sequence ID" value="GMA94004.1"/>
    <property type="molecule type" value="Genomic_DNA"/>
</dbReference>
<feature type="transmembrane region" description="Helical" evidence="2">
    <location>
        <begin position="12"/>
        <end position="29"/>
    </location>
</feature>
<dbReference type="InterPro" id="IPR038765">
    <property type="entry name" value="Papain-like_cys_pep_sf"/>
</dbReference>
<gene>
    <name evidence="4" type="ORF">GCM10025881_08280</name>
</gene>
<proteinExistence type="predicted"/>
<dbReference type="PANTHER" id="PTHR42736:SF1">
    <property type="entry name" value="PROTEIN-GLUTAMINE GAMMA-GLUTAMYLTRANSFERASE"/>
    <property type="match status" value="1"/>
</dbReference>
<protein>
    <submittedName>
        <fullName evidence="4">Transglutaminase</fullName>
    </submittedName>
</protein>
<organism evidence="4 5">
    <name type="scientific">Pseudolysinimonas kribbensis</name>
    <dbReference type="NCBI Taxonomy" id="433641"/>
    <lineage>
        <taxon>Bacteria</taxon>
        <taxon>Bacillati</taxon>
        <taxon>Actinomycetota</taxon>
        <taxon>Actinomycetes</taxon>
        <taxon>Micrococcales</taxon>
        <taxon>Microbacteriaceae</taxon>
        <taxon>Pseudolysinimonas</taxon>
    </lineage>
</organism>
<dbReference type="Pfam" id="PF13559">
    <property type="entry name" value="DUF4129"/>
    <property type="match status" value="1"/>
</dbReference>
<dbReference type="Gene3D" id="3.10.620.30">
    <property type="match status" value="1"/>
</dbReference>
<dbReference type="InterPro" id="IPR002931">
    <property type="entry name" value="Transglutaminase-like"/>
</dbReference>
<feature type="transmembrane region" description="Helical" evidence="2">
    <location>
        <begin position="432"/>
        <end position="451"/>
    </location>
</feature>
<keyword evidence="2" id="KW-0472">Membrane</keyword>
<accession>A0ABQ6K132</accession>
<evidence type="ECO:0000313" key="5">
    <source>
        <dbReference type="Proteomes" id="UP001157034"/>
    </source>
</evidence>
<dbReference type="InterPro" id="IPR025403">
    <property type="entry name" value="TgpA-like_C"/>
</dbReference>
<feature type="region of interest" description="Disordered" evidence="1">
    <location>
        <begin position="371"/>
        <end position="416"/>
    </location>
</feature>
<evidence type="ECO:0000256" key="1">
    <source>
        <dbReference type="SAM" id="MobiDB-lite"/>
    </source>
</evidence>
<dbReference type="RefSeq" id="WP_284253027.1">
    <property type="nucleotide sequence ID" value="NZ_BSVB01000001.1"/>
</dbReference>
<dbReference type="InterPro" id="IPR052901">
    <property type="entry name" value="Bact_TGase-like"/>
</dbReference>
<evidence type="ECO:0000313" key="4">
    <source>
        <dbReference type="EMBL" id="GMA94004.1"/>
    </source>
</evidence>
<feature type="domain" description="Transglutaminase-like" evidence="3">
    <location>
        <begin position="292"/>
        <end position="365"/>
    </location>
</feature>
<reference evidence="5" key="1">
    <citation type="journal article" date="2019" name="Int. J. Syst. Evol. Microbiol.">
        <title>The Global Catalogue of Microorganisms (GCM) 10K type strain sequencing project: providing services to taxonomists for standard genome sequencing and annotation.</title>
        <authorList>
            <consortium name="The Broad Institute Genomics Platform"/>
            <consortium name="The Broad Institute Genome Sequencing Center for Infectious Disease"/>
            <person name="Wu L."/>
            <person name="Ma J."/>
        </authorList>
    </citation>
    <scope>NUCLEOTIDE SEQUENCE [LARGE SCALE GENOMIC DNA]</scope>
    <source>
        <strain evidence="5">NBRC 108894</strain>
    </source>
</reference>
<dbReference type="Pfam" id="PF11992">
    <property type="entry name" value="TgpA_N"/>
    <property type="match status" value="1"/>
</dbReference>
<dbReference type="InterPro" id="IPR021878">
    <property type="entry name" value="TgpA_N"/>
</dbReference>
<feature type="transmembrane region" description="Helical" evidence="2">
    <location>
        <begin position="36"/>
        <end position="56"/>
    </location>
</feature>
<keyword evidence="5" id="KW-1185">Reference proteome</keyword>
<dbReference type="SUPFAM" id="SSF54001">
    <property type="entry name" value="Cysteine proteinases"/>
    <property type="match status" value="1"/>
</dbReference>